<dbReference type="AlphaFoldDB" id="A0AB39AT39"/>
<name>A0AB39AT39_9GAMM</name>
<feature type="transmembrane region" description="Helical" evidence="1">
    <location>
        <begin position="128"/>
        <end position="150"/>
    </location>
</feature>
<keyword evidence="1" id="KW-1133">Transmembrane helix</keyword>
<feature type="transmembrane region" description="Helical" evidence="1">
    <location>
        <begin position="95"/>
        <end position="116"/>
    </location>
</feature>
<gene>
    <name evidence="2" type="ORF">ABZP26_04285</name>
</gene>
<dbReference type="RefSeq" id="WP_016900259.1">
    <property type="nucleotide sequence ID" value="NZ_CP162514.1"/>
</dbReference>
<evidence type="ECO:0000256" key="1">
    <source>
        <dbReference type="SAM" id="Phobius"/>
    </source>
</evidence>
<protein>
    <recommendedName>
        <fullName evidence="3">Membrane protein triplicated sequence</fullName>
    </recommendedName>
</protein>
<feature type="transmembrane region" description="Helical" evidence="1">
    <location>
        <begin position="6"/>
        <end position="29"/>
    </location>
</feature>
<sequence>MADFLWQLVAIFDYMSIFITWLFVIAFLYNLSTSINNHNKNLLLLSFIMMLSYTSSMFIDPTTETPHLKMFMFDIVTIVLLVIWGYFIKGKIIPVAFYYLIVGLSFNALMFLGMHYDVSMQDNTDYWWFWALYAIGQVVSDCVMAVVLIINKDVLKILWLVKRFKGRFILGV</sequence>
<feature type="transmembrane region" description="Helical" evidence="1">
    <location>
        <begin position="41"/>
        <end position="59"/>
    </location>
</feature>
<evidence type="ECO:0008006" key="3">
    <source>
        <dbReference type="Google" id="ProtNLM"/>
    </source>
</evidence>
<dbReference type="EMBL" id="CP162514">
    <property type="protein sequence ID" value="XDH88410.1"/>
    <property type="molecule type" value="Genomic_DNA"/>
</dbReference>
<proteinExistence type="predicted"/>
<evidence type="ECO:0000313" key="2">
    <source>
        <dbReference type="EMBL" id="XDH88410.1"/>
    </source>
</evidence>
<reference evidence="2" key="1">
    <citation type="submission" date="2024-07" db="EMBL/GenBank/DDBJ databases">
        <authorList>
            <person name="Jiang Y."/>
            <person name="Qin Q."/>
        </authorList>
    </citation>
    <scope>NUCLEOTIDE SEQUENCE</scope>
    <source>
        <strain evidence="2">SD03</strain>
    </source>
</reference>
<organism evidence="2">
    <name type="scientific">Pseudoalteromonas sp. SD03</name>
    <dbReference type="NCBI Taxonomy" id="3231719"/>
    <lineage>
        <taxon>Bacteria</taxon>
        <taxon>Pseudomonadati</taxon>
        <taxon>Pseudomonadota</taxon>
        <taxon>Gammaproteobacteria</taxon>
        <taxon>Alteromonadales</taxon>
        <taxon>Pseudoalteromonadaceae</taxon>
        <taxon>Pseudoalteromonas</taxon>
    </lineage>
</organism>
<accession>A0AB39AT39</accession>
<keyword evidence="1" id="KW-0812">Transmembrane</keyword>
<feature type="transmembrane region" description="Helical" evidence="1">
    <location>
        <begin position="71"/>
        <end position="88"/>
    </location>
</feature>
<keyword evidence="1" id="KW-0472">Membrane</keyword>